<dbReference type="Pfam" id="PF08447">
    <property type="entry name" value="PAS_3"/>
    <property type="match status" value="2"/>
</dbReference>
<dbReference type="KEGG" id="mbn:Mboo_0936"/>
<dbReference type="CDD" id="cd00130">
    <property type="entry name" value="PAS"/>
    <property type="match status" value="6"/>
</dbReference>
<evidence type="ECO:0000256" key="4">
    <source>
        <dbReference type="ARBA" id="ARBA00022679"/>
    </source>
</evidence>
<dbReference type="NCBIfam" id="TIGR00229">
    <property type="entry name" value="sensory_box"/>
    <property type="match status" value="6"/>
</dbReference>
<dbReference type="eggNOG" id="arCOG06712">
    <property type="taxonomic scope" value="Archaea"/>
</dbReference>
<dbReference type="eggNOG" id="arCOG02357">
    <property type="taxonomic scope" value="Archaea"/>
</dbReference>
<dbReference type="SMART" id="SM00387">
    <property type="entry name" value="HATPase_c"/>
    <property type="match status" value="1"/>
</dbReference>
<name>A7I6U3_METB6</name>
<evidence type="ECO:0000313" key="11">
    <source>
        <dbReference type="Proteomes" id="UP000002408"/>
    </source>
</evidence>
<dbReference type="InterPro" id="IPR003018">
    <property type="entry name" value="GAF"/>
</dbReference>
<dbReference type="Pfam" id="PF02518">
    <property type="entry name" value="HATPase_c"/>
    <property type="match status" value="1"/>
</dbReference>
<evidence type="ECO:0000259" key="8">
    <source>
        <dbReference type="PROSITE" id="PS50112"/>
    </source>
</evidence>
<dbReference type="InterPro" id="IPR000014">
    <property type="entry name" value="PAS"/>
</dbReference>
<dbReference type="InterPro" id="IPR000700">
    <property type="entry name" value="PAS-assoc_C"/>
</dbReference>
<dbReference type="eggNOG" id="arCOG06918">
    <property type="taxonomic scope" value="Archaea"/>
</dbReference>
<dbReference type="PROSITE" id="PS50113">
    <property type="entry name" value="PAC"/>
    <property type="match status" value="3"/>
</dbReference>
<gene>
    <name evidence="10" type="ordered locus">Mboo_0936</name>
</gene>
<feature type="region of interest" description="Disordered" evidence="6">
    <location>
        <begin position="1"/>
        <end position="22"/>
    </location>
</feature>
<dbReference type="Pfam" id="PF07568">
    <property type="entry name" value="HisKA_2"/>
    <property type="match status" value="1"/>
</dbReference>
<evidence type="ECO:0000256" key="3">
    <source>
        <dbReference type="ARBA" id="ARBA00022553"/>
    </source>
</evidence>
<evidence type="ECO:0000313" key="10">
    <source>
        <dbReference type="EMBL" id="ABS55454.1"/>
    </source>
</evidence>
<dbReference type="SMART" id="SM00086">
    <property type="entry name" value="PAC"/>
    <property type="match status" value="6"/>
</dbReference>
<dbReference type="RefSeq" id="WP_012106479.1">
    <property type="nucleotide sequence ID" value="NC_009712.1"/>
</dbReference>
<feature type="domain" description="PAC" evidence="9">
    <location>
        <begin position="343"/>
        <end position="394"/>
    </location>
</feature>
<dbReference type="Gene3D" id="3.30.450.20">
    <property type="entry name" value="PAS domain"/>
    <property type="match status" value="6"/>
</dbReference>
<dbReference type="GeneID" id="25393907"/>
<dbReference type="InterPro" id="IPR003594">
    <property type="entry name" value="HATPase_dom"/>
</dbReference>
<dbReference type="EMBL" id="CP000780">
    <property type="protein sequence ID" value="ABS55454.1"/>
    <property type="molecule type" value="Genomic_DNA"/>
</dbReference>
<evidence type="ECO:0000256" key="6">
    <source>
        <dbReference type="SAM" id="MobiDB-lite"/>
    </source>
</evidence>
<keyword evidence="3" id="KW-0597">Phosphoprotein</keyword>
<feature type="domain" description="Histidine kinase" evidence="7">
    <location>
        <begin position="976"/>
        <end position="1170"/>
    </location>
</feature>
<evidence type="ECO:0000259" key="9">
    <source>
        <dbReference type="PROSITE" id="PS50113"/>
    </source>
</evidence>
<dbReference type="Pfam" id="PF13185">
    <property type="entry name" value="GAF_2"/>
    <property type="match status" value="1"/>
</dbReference>
<dbReference type="eggNOG" id="arCOG06192">
    <property type="taxonomic scope" value="Archaea"/>
</dbReference>
<dbReference type="SMART" id="SM00065">
    <property type="entry name" value="GAF"/>
    <property type="match status" value="1"/>
</dbReference>
<reference evidence="10" key="1">
    <citation type="submission" date="2007-07" db="EMBL/GenBank/DDBJ databases">
        <title>Complete sequence of Candidatus Methanoregula boonei 6A8.</title>
        <authorList>
            <consortium name="US DOE Joint Genome Institute"/>
            <person name="Copeland A."/>
            <person name="Lucas S."/>
            <person name="Lapidus A."/>
            <person name="Barry K."/>
            <person name="Glavina del Rio T."/>
            <person name="Dalin E."/>
            <person name="Tice H."/>
            <person name="Pitluck S."/>
            <person name="Meincke L."/>
            <person name="Brettin T."/>
            <person name="Bruce D."/>
            <person name="Detter J.C."/>
            <person name="Han C."/>
            <person name="Tapia R."/>
            <person name="Gilna P."/>
            <person name="Schmutz J."/>
            <person name="Larimer F."/>
            <person name="Land M."/>
            <person name="Hauser L."/>
            <person name="Kyrpides N."/>
            <person name="Kim E."/>
            <person name="Zinder S."/>
            <person name="Richardson P."/>
        </authorList>
    </citation>
    <scope>NUCLEOTIDE SEQUENCE [LARGE SCALE GENOMIC DNA]</scope>
    <source>
        <strain evidence="10">6A8</strain>
    </source>
</reference>
<dbReference type="Pfam" id="PF13426">
    <property type="entry name" value="PAS_9"/>
    <property type="match status" value="4"/>
</dbReference>
<evidence type="ECO:0000259" key="7">
    <source>
        <dbReference type="PROSITE" id="PS50109"/>
    </source>
</evidence>
<dbReference type="OrthoDB" id="71385at2157"/>
<comment type="catalytic activity">
    <reaction evidence="1">
        <text>ATP + protein L-histidine = ADP + protein N-phospho-L-histidine.</text>
        <dbReference type="EC" id="2.7.13.3"/>
    </reaction>
</comment>
<dbReference type="Gene3D" id="3.30.565.10">
    <property type="entry name" value="Histidine kinase-like ATPase, C-terminal domain"/>
    <property type="match status" value="1"/>
</dbReference>
<dbReference type="FunFam" id="3.30.450.20:FF:000099">
    <property type="entry name" value="Sensory box sensor histidine kinase"/>
    <property type="match status" value="1"/>
</dbReference>
<dbReference type="SMART" id="SM00091">
    <property type="entry name" value="PAS"/>
    <property type="match status" value="6"/>
</dbReference>
<dbReference type="InterPro" id="IPR029016">
    <property type="entry name" value="GAF-like_dom_sf"/>
</dbReference>
<evidence type="ECO:0000256" key="1">
    <source>
        <dbReference type="ARBA" id="ARBA00000085"/>
    </source>
</evidence>
<dbReference type="Gene3D" id="3.30.450.40">
    <property type="match status" value="1"/>
</dbReference>
<feature type="domain" description="PAC" evidence="9">
    <location>
        <begin position="769"/>
        <end position="819"/>
    </location>
</feature>
<feature type="domain" description="PAS" evidence="8">
    <location>
        <begin position="28"/>
        <end position="92"/>
    </location>
</feature>
<keyword evidence="11" id="KW-1185">Reference proteome</keyword>
<dbReference type="SUPFAM" id="SSF55874">
    <property type="entry name" value="ATPase domain of HSP90 chaperone/DNA topoisomerase II/histidine kinase"/>
    <property type="match status" value="1"/>
</dbReference>
<feature type="domain" description="PAS" evidence="8">
    <location>
        <begin position="148"/>
        <end position="191"/>
    </location>
</feature>
<dbReference type="Proteomes" id="UP000002408">
    <property type="component" value="Chromosome"/>
</dbReference>
<dbReference type="SUPFAM" id="SSF55785">
    <property type="entry name" value="PYP-like sensor domain (PAS domain)"/>
    <property type="match status" value="6"/>
</dbReference>
<dbReference type="EC" id="2.7.13.3" evidence="2"/>
<organism evidence="10 11">
    <name type="scientific">Methanoregula boonei (strain DSM 21154 / JCM 14090 / 6A8)</name>
    <dbReference type="NCBI Taxonomy" id="456442"/>
    <lineage>
        <taxon>Archaea</taxon>
        <taxon>Methanobacteriati</taxon>
        <taxon>Methanobacteriota</taxon>
        <taxon>Stenosarchaea group</taxon>
        <taxon>Methanomicrobia</taxon>
        <taxon>Methanomicrobiales</taxon>
        <taxon>Methanoregulaceae</taxon>
        <taxon>Methanoregula</taxon>
    </lineage>
</organism>
<sequence length="1177" mass="133610">MNDENSRTGSQGKPGEGPVRDAGDYSLRLFDDFPNPIWRSGQDAKCNYFNREWLAFTGRTLEQELGFGWTEGVHPEDRDRCLKTLRDAFDRRAPFETEYRLRYHDGTYRWLLDCGKPYHNPDGTFAGYLGSCYDIHARREAEIALLESEKRYRDMFEINNAVMFIVDPESRQIVDANAAACRFYGYSRDEMQHLLITQINIQDPQKTTKDMGVAAASPGSVFQFRHKKKNGEIRDVEVFSGTVYFGGRKLLHSIIQDVTDRTRGEEALKESETQYRDLVENVSEVIVSLDHEGKFTYVSPVAQRLYGYAPQELIGKNFLQFVHPDDRDRVTDVFRKELSGIYLADEFRVLAQDHSIHWISVAPRPIERDGNVVGFNYVMTDFTGRKIAEEALRESEQKFREIFSNINDGVEIHELQSDGLPGKYVEANEVSCRMLGYTREELLKMGPFDVAIDYQNPPITEIARQFLTQGRSRFETGHRNRQGTVIPVEINAHVISLGGRKLVLSVVRDITARKKAEKEEQLTRERFETLVKIARIEDADEQEISEYILQAARHMTGSTLAFIGRMTPDESVMEIEFWSSSVMKECSVPSSFFHLPVQKAGLWADAVRTRQPKIVNDYAPSPGGKGLPSGHVNITRFLSLPILDNGKVVMVAAVANKPEPYDDADATRLALLMQGVWGHLQQRRADEALRESEEKFRLFFNNVNDAVYVHQIDPDGKPGRLVEVNDILCHNLGYTREELLSLSIPDILSEAGLRRIQETSGVIDHAGQAIFETEHRRKDGSIVPVEVSTHRFTQGKILLALANARDITERKKAEEALLASEQKFHDIFNNSTDAIHINEIGEDGLPGRFSDVNEVTCRMLGYTREEILALGPQDIATSYHDPPVEKILEDQRTKGAARFETEYRTRNGGIIPVEIITHRMILQGRPVMLEVVRDITDRKKAEALLRDFNCELEEQVKAQTEKINASLNEKVLLLREIHHRVKNNLQLIISLTNLQMRESSNPQLIQMMKETQNRVRAMSLVHERLYQSDDIARINLADYTRFLATQIFGFYGTSARQVKLTLDVDRIMLDINTAIPTGLILNELVSNALKHAFPDNLVGEVSITAREEGNAFVLQVRDTGIGMPAGFDWKESQTLGLRLVWILTEQLNGTAELLPAEKGTAFSLRLTKAKGTDSTGM</sequence>
<dbReference type="InterPro" id="IPR011495">
    <property type="entry name" value="Sig_transdc_His_kin_sub2_dim/P"/>
</dbReference>
<feature type="domain" description="PAS" evidence="8">
    <location>
        <begin position="271"/>
        <end position="341"/>
    </location>
</feature>
<feature type="domain" description="PAS" evidence="8">
    <location>
        <begin position="692"/>
        <end position="741"/>
    </location>
</feature>
<protein>
    <recommendedName>
        <fullName evidence="2">histidine kinase</fullName>
        <ecNumber evidence="2">2.7.13.3</ecNumber>
    </recommendedName>
</protein>
<dbReference type="eggNOG" id="arCOG02335">
    <property type="taxonomic scope" value="Archaea"/>
</dbReference>
<feature type="domain" description="PAS" evidence="8">
    <location>
        <begin position="395"/>
        <end position="443"/>
    </location>
</feature>
<dbReference type="SUPFAM" id="SSF55781">
    <property type="entry name" value="GAF domain-like"/>
    <property type="match status" value="1"/>
</dbReference>
<evidence type="ECO:0000256" key="5">
    <source>
        <dbReference type="ARBA" id="ARBA00022777"/>
    </source>
</evidence>
<dbReference type="InterPro" id="IPR013655">
    <property type="entry name" value="PAS_fold_3"/>
</dbReference>
<dbReference type="InterPro" id="IPR035965">
    <property type="entry name" value="PAS-like_dom_sf"/>
</dbReference>
<evidence type="ECO:0000256" key="2">
    <source>
        <dbReference type="ARBA" id="ARBA00012438"/>
    </source>
</evidence>
<dbReference type="InterPro" id="IPR005467">
    <property type="entry name" value="His_kinase_dom"/>
</dbReference>
<dbReference type="AlphaFoldDB" id="A7I6U3"/>
<dbReference type="PANTHER" id="PTHR43304">
    <property type="entry name" value="PHYTOCHROME-LIKE PROTEIN CPH1"/>
    <property type="match status" value="1"/>
</dbReference>
<dbReference type="STRING" id="456442.Mboo_0936"/>
<proteinExistence type="predicted"/>
<dbReference type="GO" id="GO:0004673">
    <property type="term" value="F:protein histidine kinase activity"/>
    <property type="evidence" value="ECO:0007669"/>
    <property type="project" value="UniProtKB-EC"/>
</dbReference>
<accession>A7I6U3</accession>
<dbReference type="PROSITE" id="PS50109">
    <property type="entry name" value="HIS_KIN"/>
    <property type="match status" value="1"/>
</dbReference>
<dbReference type="PANTHER" id="PTHR43304:SF1">
    <property type="entry name" value="PAC DOMAIN-CONTAINING PROTEIN"/>
    <property type="match status" value="1"/>
</dbReference>
<dbReference type="InterPro" id="IPR052162">
    <property type="entry name" value="Sensor_kinase/Photoreceptor"/>
</dbReference>
<keyword evidence="5 10" id="KW-0418">Kinase</keyword>
<keyword evidence="4" id="KW-0808">Transferase</keyword>
<dbReference type="InterPro" id="IPR001610">
    <property type="entry name" value="PAC"/>
</dbReference>
<dbReference type="InterPro" id="IPR036890">
    <property type="entry name" value="HATPase_C_sf"/>
</dbReference>
<dbReference type="HOGENOM" id="CLU_266863_0_0_2"/>
<feature type="domain" description="PAC" evidence="9">
    <location>
        <begin position="95"/>
        <end position="147"/>
    </location>
</feature>
<dbReference type="PROSITE" id="PS50112">
    <property type="entry name" value="PAS"/>
    <property type="match status" value="5"/>
</dbReference>